<dbReference type="InterPro" id="IPR002937">
    <property type="entry name" value="Amino_oxidase"/>
</dbReference>
<dbReference type="Gene3D" id="3.90.660.10">
    <property type="match status" value="1"/>
</dbReference>
<keyword evidence="2 4" id="KW-0560">Oxidoreductase</keyword>
<dbReference type="Gene3D" id="1.10.405.10">
    <property type="entry name" value="Guanine Nucleotide Dissociation Inhibitor, domain 1"/>
    <property type="match status" value="1"/>
</dbReference>
<feature type="domain" description="Amine oxidase" evidence="5">
    <location>
        <begin position="25"/>
        <end position="461"/>
    </location>
</feature>
<comment type="cofactor">
    <cofactor evidence="1 4">
        <name>FAD</name>
        <dbReference type="ChEBI" id="CHEBI:57692"/>
    </cofactor>
</comment>
<feature type="binding site" evidence="3">
    <location>
        <position position="244"/>
    </location>
    <ligand>
        <name>FAD</name>
        <dbReference type="ChEBI" id="CHEBI:57692"/>
    </ligand>
</feature>
<feature type="binding site" evidence="3">
    <location>
        <begin position="55"/>
        <end position="58"/>
    </location>
    <ligand>
        <name>FAD</name>
        <dbReference type="ChEBI" id="CHEBI:57692"/>
    </ligand>
</feature>
<dbReference type="AlphaFoldDB" id="A0A4S4M4F7"/>
<evidence type="ECO:0000256" key="4">
    <source>
        <dbReference type="RuleBase" id="RU362067"/>
    </source>
</evidence>
<evidence type="ECO:0000313" key="7">
    <source>
        <dbReference type="Proteomes" id="UP000310158"/>
    </source>
</evidence>
<evidence type="ECO:0000256" key="2">
    <source>
        <dbReference type="ARBA" id="ARBA00023002"/>
    </source>
</evidence>
<dbReference type="Proteomes" id="UP000310158">
    <property type="component" value="Unassembled WGS sequence"/>
</dbReference>
<dbReference type="SUPFAM" id="SSF51905">
    <property type="entry name" value="FAD/NAD(P)-binding domain"/>
    <property type="match status" value="1"/>
</dbReference>
<organism evidence="6 7">
    <name type="scientific">Bondarzewia mesenterica</name>
    <dbReference type="NCBI Taxonomy" id="1095465"/>
    <lineage>
        <taxon>Eukaryota</taxon>
        <taxon>Fungi</taxon>
        <taxon>Dikarya</taxon>
        <taxon>Basidiomycota</taxon>
        <taxon>Agaricomycotina</taxon>
        <taxon>Agaricomycetes</taxon>
        <taxon>Russulales</taxon>
        <taxon>Bondarzewiaceae</taxon>
        <taxon>Bondarzewia</taxon>
    </lineage>
</organism>
<dbReference type="EMBL" id="SGPL01000098">
    <property type="protein sequence ID" value="THH17750.1"/>
    <property type="molecule type" value="Genomic_DNA"/>
</dbReference>
<dbReference type="PANTHER" id="PTHR10742">
    <property type="entry name" value="FLAVIN MONOAMINE OXIDASE"/>
    <property type="match status" value="1"/>
</dbReference>
<evidence type="ECO:0000259" key="5">
    <source>
        <dbReference type="Pfam" id="PF01593"/>
    </source>
</evidence>
<dbReference type="InterPro" id="IPR001613">
    <property type="entry name" value="Flavin_amine_oxidase"/>
</dbReference>
<dbReference type="InterPro" id="IPR050281">
    <property type="entry name" value="Flavin_monoamine_oxidase"/>
</dbReference>
<dbReference type="Gene3D" id="3.50.50.60">
    <property type="entry name" value="FAD/NAD(P)-binding domain"/>
    <property type="match status" value="1"/>
</dbReference>
<dbReference type="EC" id="1.4.3.-" evidence="4"/>
<protein>
    <recommendedName>
        <fullName evidence="4">Amine oxidase</fullName>
        <ecNumber evidence="4">1.4.3.-</ecNumber>
    </recommendedName>
</protein>
<evidence type="ECO:0000256" key="3">
    <source>
        <dbReference type="PIRSR" id="PIRSR601613-1"/>
    </source>
</evidence>
<reference evidence="6 7" key="1">
    <citation type="submission" date="2019-02" db="EMBL/GenBank/DDBJ databases">
        <title>Genome sequencing of the rare red list fungi Bondarzewia mesenterica.</title>
        <authorList>
            <person name="Buettner E."/>
            <person name="Kellner H."/>
        </authorList>
    </citation>
    <scope>NUCLEOTIDE SEQUENCE [LARGE SCALE GENOMIC DNA]</scope>
    <source>
        <strain evidence="6 7">DSM 108281</strain>
    </source>
</reference>
<feature type="binding site" evidence="3">
    <location>
        <position position="438"/>
    </location>
    <ligand>
        <name>FAD</name>
        <dbReference type="ChEBI" id="CHEBI:57692"/>
    </ligand>
</feature>
<evidence type="ECO:0000256" key="1">
    <source>
        <dbReference type="ARBA" id="ARBA00001974"/>
    </source>
</evidence>
<accession>A0A4S4M4F7</accession>
<keyword evidence="4" id="KW-0285">Flavoprotein</keyword>
<keyword evidence="7" id="KW-1185">Reference proteome</keyword>
<comment type="caution">
    <text evidence="6">The sequence shown here is derived from an EMBL/GenBank/DDBJ whole genome shotgun (WGS) entry which is preliminary data.</text>
</comment>
<comment type="similarity">
    <text evidence="4">Belongs to the flavin monoamine oxidase family.</text>
</comment>
<sequence length="493" mass="55333">MEPIHRERLPPACARLRVGIVGGGVAGLYSAILLRNAGYDVHIFEAKNNQYFEAGAMRIPNSFFQKIVLDLIGYVNAHPALPRDRRINLIPYILNSPGNRLFINGVSGDGFQVFNTTPAGIHWNVPAAYAGRTAGSLLMEVLQPFIENLERDFDRGFHELLEFDSFSFRDYLKSIAHWDDRVIDFVETVCSQTNQYSLSCVEIVMQHLDFMTQEWFTIHDGMDRLPQAMARIIGLDKITFGARVTGIHEGERGVDLIAEGYNGGLHESFDKVILAIPPAALKMIGNRPRWSPEKEMAIRSMHFEPLYKMGMRFKTRFWEQGDFGSRGGQSTTDLPIRWIVYPSNGIGDDGPGVLLLYSWMTDANTWLSLSTHERRSLALRCLDEVYPSVNVYDQLIETFDVAWCASSATGDATFLPGQFQARFEDARKSEGNIYFAGEHLSRHHTWIAGALLSALRSVRELVGDASAHIVESLTPDAASLHSTSKRRVSDASR</sequence>
<proteinExistence type="inferred from homology"/>
<evidence type="ECO:0000313" key="6">
    <source>
        <dbReference type="EMBL" id="THH17750.1"/>
    </source>
</evidence>
<feature type="binding site" evidence="3">
    <location>
        <begin position="45"/>
        <end position="46"/>
    </location>
    <ligand>
        <name>FAD</name>
        <dbReference type="ChEBI" id="CHEBI:57692"/>
    </ligand>
</feature>
<dbReference type="InterPro" id="IPR036188">
    <property type="entry name" value="FAD/NAD-bd_sf"/>
</dbReference>
<dbReference type="OrthoDB" id="7777654at2759"/>
<dbReference type="SUPFAM" id="SSF54373">
    <property type="entry name" value="FAD-linked reductases, C-terminal domain"/>
    <property type="match status" value="1"/>
</dbReference>
<dbReference type="Pfam" id="PF01593">
    <property type="entry name" value="Amino_oxidase"/>
    <property type="match status" value="1"/>
</dbReference>
<gene>
    <name evidence="6" type="ORF">EW146_g3125</name>
</gene>
<dbReference type="PANTHER" id="PTHR10742:SF342">
    <property type="entry name" value="AMINE OXIDASE"/>
    <property type="match status" value="1"/>
</dbReference>
<name>A0A4S4M4F7_9AGAM</name>
<dbReference type="GO" id="GO:0001716">
    <property type="term" value="F:L-amino-acid oxidase activity"/>
    <property type="evidence" value="ECO:0007669"/>
    <property type="project" value="TreeGrafter"/>
</dbReference>
<feature type="binding site" evidence="3">
    <location>
        <position position="58"/>
    </location>
    <ligand>
        <name>substrate</name>
    </ligand>
</feature>
<dbReference type="PRINTS" id="PR00757">
    <property type="entry name" value="AMINEOXDASEF"/>
</dbReference>
<dbReference type="GO" id="GO:0009063">
    <property type="term" value="P:amino acid catabolic process"/>
    <property type="evidence" value="ECO:0007669"/>
    <property type="project" value="TreeGrafter"/>
</dbReference>
<keyword evidence="4" id="KW-0274">FAD</keyword>